<evidence type="ECO:0000313" key="8">
    <source>
        <dbReference type="EMBL" id="KAL0926915.1"/>
    </source>
</evidence>
<dbReference type="Gene3D" id="1.20.1050.10">
    <property type="match status" value="1"/>
</dbReference>
<accession>A0ABD0VQ68</accession>
<feature type="region of interest" description="Disordered" evidence="5">
    <location>
        <begin position="226"/>
        <end position="363"/>
    </location>
</feature>
<dbReference type="SFLD" id="SFLDS00019">
    <property type="entry name" value="Glutathione_Transferase_(cytos"/>
    <property type="match status" value="1"/>
</dbReference>
<evidence type="ECO:0000256" key="4">
    <source>
        <dbReference type="RuleBase" id="RU003494"/>
    </source>
</evidence>
<evidence type="ECO:0000259" key="6">
    <source>
        <dbReference type="PROSITE" id="PS50404"/>
    </source>
</evidence>
<dbReference type="SUPFAM" id="SSF47616">
    <property type="entry name" value="GST C-terminal domain-like"/>
    <property type="match status" value="1"/>
</dbReference>
<comment type="similarity">
    <text evidence="4">Belongs to the GST superfamily.</text>
</comment>
<dbReference type="PROSITE" id="PS50404">
    <property type="entry name" value="GST_NTER"/>
    <property type="match status" value="1"/>
</dbReference>
<dbReference type="InterPro" id="IPR036282">
    <property type="entry name" value="Glutathione-S-Trfase_C_sf"/>
</dbReference>
<evidence type="ECO:0000256" key="2">
    <source>
        <dbReference type="ARBA" id="ARBA00022679"/>
    </source>
</evidence>
<protein>
    <recommendedName>
        <fullName evidence="1">glutathione transferase</fullName>
        <ecNumber evidence="1">2.5.1.18</ecNumber>
    </recommendedName>
</protein>
<dbReference type="PROSITE" id="PS50405">
    <property type="entry name" value="GST_CTER"/>
    <property type="match status" value="1"/>
</dbReference>
<dbReference type="EC" id="2.5.1.18" evidence="1"/>
<sequence length="363" mass="41539">MDEEVKLLGSWLSPMSRRVEVGLKLKGVSFEFSDLDVFFSKPPELLQYNPVHKKIPVLIHHGKPIAESLIILEYIDETWADSGIRLLPKDPYERAMARFWAKFFDDKCSLPLWMSCWTEGDKQQQILAESKLNLTTMEGALKGKKFFGGDEIGIVDIIVFCSVYWAEIAQEVVGVNVINEEKHPVLCKWMKETVDSNVLKDYMPPREKLFCHFQTYKDAIAALMTARGGRKQEEKERRREEEKEETPPRPPPESAGPPPDAGVSPDHHPTLEFRADHHLRPEVTPDHQLTLEGGRKQEEKERRREEEKEETPPRPPPESAGPPPDAGVSPDHHPTLEFRADHHLRPGVTPDHQLTLEFCRTTA</sequence>
<evidence type="ECO:0000256" key="3">
    <source>
        <dbReference type="ARBA" id="ARBA00047960"/>
    </source>
</evidence>
<dbReference type="CDD" id="cd03185">
    <property type="entry name" value="GST_C_Tau"/>
    <property type="match status" value="1"/>
</dbReference>
<evidence type="ECO:0000313" key="9">
    <source>
        <dbReference type="Proteomes" id="UP001552299"/>
    </source>
</evidence>
<feature type="compositionally biased region" description="Pro residues" evidence="5">
    <location>
        <begin position="248"/>
        <end position="260"/>
    </location>
</feature>
<dbReference type="Pfam" id="PF02798">
    <property type="entry name" value="GST_N"/>
    <property type="match status" value="1"/>
</dbReference>
<dbReference type="SFLD" id="SFLDG00358">
    <property type="entry name" value="Main_(cytGST)"/>
    <property type="match status" value="1"/>
</dbReference>
<dbReference type="SUPFAM" id="SSF52833">
    <property type="entry name" value="Thioredoxin-like"/>
    <property type="match status" value="1"/>
</dbReference>
<dbReference type="GO" id="GO:0004364">
    <property type="term" value="F:glutathione transferase activity"/>
    <property type="evidence" value="ECO:0007669"/>
    <property type="project" value="UniProtKB-EC"/>
</dbReference>
<dbReference type="InterPro" id="IPR004045">
    <property type="entry name" value="Glutathione_S-Trfase_N"/>
</dbReference>
<reference evidence="8 9" key="1">
    <citation type="journal article" date="2024" name="Plant Biotechnol. J.">
        <title>Dendrobium thyrsiflorum genome and its molecular insights into genes involved in important horticultural traits.</title>
        <authorList>
            <person name="Chen B."/>
            <person name="Wang J.Y."/>
            <person name="Zheng P.J."/>
            <person name="Li K.L."/>
            <person name="Liang Y.M."/>
            <person name="Chen X.F."/>
            <person name="Zhang C."/>
            <person name="Zhao X."/>
            <person name="He X."/>
            <person name="Zhang G.Q."/>
            <person name="Liu Z.J."/>
            <person name="Xu Q."/>
        </authorList>
    </citation>
    <scope>NUCLEOTIDE SEQUENCE [LARGE SCALE GENOMIC DNA]</scope>
    <source>
        <strain evidence="8">GZMU011</strain>
    </source>
</reference>
<comment type="catalytic activity">
    <reaction evidence="3">
        <text>RX + glutathione = an S-substituted glutathione + a halide anion + H(+)</text>
        <dbReference type="Rhea" id="RHEA:16437"/>
        <dbReference type="ChEBI" id="CHEBI:15378"/>
        <dbReference type="ChEBI" id="CHEBI:16042"/>
        <dbReference type="ChEBI" id="CHEBI:17792"/>
        <dbReference type="ChEBI" id="CHEBI:57925"/>
        <dbReference type="ChEBI" id="CHEBI:90779"/>
        <dbReference type="EC" id="2.5.1.18"/>
    </reaction>
</comment>
<dbReference type="Gene3D" id="3.40.30.10">
    <property type="entry name" value="Glutaredoxin"/>
    <property type="match status" value="1"/>
</dbReference>
<keyword evidence="2" id="KW-0808">Transferase</keyword>
<evidence type="ECO:0000256" key="1">
    <source>
        <dbReference type="ARBA" id="ARBA00012452"/>
    </source>
</evidence>
<dbReference type="EMBL" id="JANQDX010000003">
    <property type="protein sequence ID" value="KAL0926915.1"/>
    <property type="molecule type" value="Genomic_DNA"/>
</dbReference>
<feature type="compositionally biased region" description="Basic and acidic residues" evidence="5">
    <location>
        <begin position="230"/>
        <end position="247"/>
    </location>
</feature>
<feature type="compositionally biased region" description="Pro residues" evidence="5">
    <location>
        <begin position="313"/>
        <end position="325"/>
    </location>
</feature>
<dbReference type="CDD" id="cd03058">
    <property type="entry name" value="GST_N_Tau"/>
    <property type="match status" value="1"/>
</dbReference>
<dbReference type="Proteomes" id="UP001552299">
    <property type="component" value="Unassembled WGS sequence"/>
</dbReference>
<dbReference type="AlphaFoldDB" id="A0ABD0VQ68"/>
<feature type="compositionally biased region" description="Basic and acidic residues" evidence="5">
    <location>
        <begin position="330"/>
        <end position="344"/>
    </location>
</feature>
<dbReference type="Pfam" id="PF00043">
    <property type="entry name" value="GST_C"/>
    <property type="match status" value="1"/>
</dbReference>
<feature type="domain" description="GST C-terminal" evidence="7">
    <location>
        <begin position="90"/>
        <end position="219"/>
    </location>
</feature>
<feature type="compositionally biased region" description="Basic and acidic residues" evidence="5">
    <location>
        <begin position="293"/>
        <end position="312"/>
    </location>
</feature>
<dbReference type="PANTHER" id="PTHR11260:SF676">
    <property type="entry name" value="GLUTATHIONE S-TRANSFERASE U8"/>
    <property type="match status" value="1"/>
</dbReference>
<organism evidence="8 9">
    <name type="scientific">Dendrobium thyrsiflorum</name>
    <name type="common">Pinecone-like raceme dendrobium</name>
    <name type="synonym">Orchid</name>
    <dbReference type="NCBI Taxonomy" id="117978"/>
    <lineage>
        <taxon>Eukaryota</taxon>
        <taxon>Viridiplantae</taxon>
        <taxon>Streptophyta</taxon>
        <taxon>Embryophyta</taxon>
        <taxon>Tracheophyta</taxon>
        <taxon>Spermatophyta</taxon>
        <taxon>Magnoliopsida</taxon>
        <taxon>Liliopsida</taxon>
        <taxon>Asparagales</taxon>
        <taxon>Orchidaceae</taxon>
        <taxon>Epidendroideae</taxon>
        <taxon>Malaxideae</taxon>
        <taxon>Dendrobiinae</taxon>
        <taxon>Dendrobium</taxon>
    </lineage>
</organism>
<dbReference type="InterPro" id="IPR045074">
    <property type="entry name" value="GST_C_Tau"/>
</dbReference>
<dbReference type="PANTHER" id="PTHR11260">
    <property type="entry name" value="GLUTATHIONE S-TRANSFERASE, GST, SUPERFAMILY, GST DOMAIN CONTAINING"/>
    <property type="match status" value="1"/>
</dbReference>
<dbReference type="FunFam" id="1.20.1050.10:FF:000012">
    <property type="entry name" value="Tau class glutathione S-transferase"/>
    <property type="match status" value="1"/>
</dbReference>
<keyword evidence="9" id="KW-1185">Reference proteome</keyword>
<dbReference type="SFLD" id="SFLDG01152">
    <property type="entry name" value="Main.3:_Omega-_and_Tau-like"/>
    <property type="match status" value="1"/>
</dbReference>
<dbReference type="InterPro" id="IPR036249">
    <property type="entry name" value="Thioredoxin-like_sf"/>
</dbReference>
<evidence type="ECO:0000259" key="7">
    <source>
        <dbReference type="PROSITE" id="PS50405"/>
    </source>
</evidence>
<comment type="caution">
    <text evidence="8">The sequence shown here is derived from an EMBL/GenBank/DDBJ whole genome shotgun (WGS) entry which is preliminary data.</text>
</comment>
<dbReference type="InterPro" id="IPR040079">
    <property type="entry name" value="Glutathione_S-Trfase"/>
</dbReference>
<dbReference type="InterPro" id="IPR010987">
    <property type="entry name" value="Glutathione-S-Trfase_C-like"/>
</dbReference>
<name>A0ABD0VQ68_DENTH</name>
<evidence type="ECO:0000256" key="5">
    <source>
        <dbReference type="SAM" id="MobiDB-lite"/>
    </source>
</evidence>
<dbReference type="InterPro" id="IPR045073">
    <property type="entry name" value="Omega/Tau-like"/>
</dbReference>
<gene>
    <name evidence="8" type="ORF">M5K25_003169</name>
</gene>
<feature type="domain" description="GST N-terminal" evidence="6">
    <location>
        <begin position="3"/>
        <end position="83"/>
    </location>
</feature>
<proteinExistence type="inferred from homology"/>
<dbReference type="InterPro" id="IPR004046">
    <property type="entry name" value="GST_C"/>
</dbReference>
<feature type="compositionally biased region" description="Basic and acidic residues" evidence="5">
    <location>
        <begin position="265"/>
        <end position="285"/>
    </location>
</feature>